<evidence type="ECO:0000313" key="1">
    <source>
        <dbReference type="EMBL" id="OBR88611.1"/>
    </source>
</evidence>
<dbReference type="VEuPathDB" id="FungiDB:I303_00428"/>
<evidence type="ECO:0000313" key="2">
    <source>
        <dbReference type="EMBL" id="WWC57894.1"/>
    </source>
</evidence>
<protein>
    <submittedName>
        <fullName evidence="1">Uncharacterized protein</fullName>
    </submittedName>
</protein>
<dbReference type="GeneID" id="28964127"/>
<sequence>MSASDMTRALEHSAQVLYELSTTRQIPHRCPYAQSGPHDSHPLSPILYPTKDVCTASSCINGQIREAHYDREGTLALTVFDDRGHVDIDNDSGDGSHTFHPQIDFRAEEDRQRPLTIDSYLPYGLEESEDGEVLTVYGKDSNIIPRDSWKYDSSSPMIQESDDLTNFVCQTAGEIAQQNNKDLVLEQIERVMRHGRTTWYFGTAPSENTPKKGDAAIRRYMGSSQTSDIITGAEAKEMLDKYLEDRRRYVSSFE</sequence>
<dbReference type="EMBL" id="CP144530">
    <property type="protein sequence ID" value="WWC57894.1"/>
    <property type="molecule type" value="Genomic_DNA"/>
</dbReference>
<evidence type="ECO:0000313" key="3">
    <source>
        <dbReference type="Proteomes" id="UP000078595"/>
    </source>
</evidence>
<dbReference type="AlphaFoldDB" id="A0A1A6AEX5"/>
<reference evidence="2" key="3">
    <citation type="submission" date="2024-02" db="EMBL/GenBank/DDBJ databases">
        <title>Comparative genomics of Cryptococcus and Kwoniella reveals pathogenesis evolution and contrasting modes of karyotype evolution via chromosome fusion or intercentromeric recombination.</title>
        <authorList>
            <person name="Coelho M.A."/>
            <person name="David-Palma M."/>
            <person name="Shea T."/>
            <person name="Bowers K."/>
            <person name="McGinley-Smith S."/>
            <person name="Mohammad A.W."/>
            <person name="Gnirke A."/>
            <person name="Yurkov A.M."/>
            <person name="Nowrousian M."/>
            <person name="Sun S."/>
            <person name="Cuomo C.A."/>
            <person name="Heitman J."/>
        </authorList>
    </citation>
    <scope>NUCLEOTIDE SEQUENCE</scope>
    <source>
        <strain evidence="2">CBS 10117</strain>
    </source>
</reference>
<dbReference type="Proteomes" id="UP000078595">
    <property type="component" value="Chromosome 1"/>
</dbReference>
<dbReference type="RefSeq" id="XP_018266453.1">
    <property type="nucleotide sequence ID" value="XM_018403799.1"/>
</dbReference>
<reference evidence="2" key="2">
    <citation type="submission" date="2013-07" db="EMBL/GenBank/DDBJ databases">
        <authorList>
            <consortium name="The Broad Institute Genome Sequencing Platform"/>
            <person name="Cuomo C."/>
            <person name="Litvintseva A."/>
            <person name="Chen Y."/>
            <person name="Heitman J."/>
            <person name="Sun S."/>
            <person name="Springer D."/>
            <person name="Dromer F."/>
            <person name="Young S.K."/>
            <person name="Zeng Q."/>
            <person name="Gargeya S."/>
            <person name="Fitzgerald M."/>
            <person name="Abouelleil A."/>
            <person name="Alvarado L."/>
            <person name="Berlin A.M."/>
            <person name="Chapman S.B."/>
            <person name="Dewar J."/>
            <person name="Goldberg J."/>
            <person name="Griggs A."/>
            <person name="Gujja S."/>
            <person name="Hansen M."/>
            <person name="Howarth C."/>
            <person name="Imamovic A."/>
            <person name="Larimer J."/>
            <person name="McCowan C."/>
            <person name="Murphy C."/>
            <person name="Pearson M."/>
            <person name="Priest M."/>
            <person name="Roberts A."/>
            <person name="Saif S."/>
            <person name="Shea T."/>
            <person name="Sykes S."/>
            <person name="Wortman J."/>
            <person name="Nusbaum C."/>
            <person name="Birren B."/>
        </authorList>
    </citation>
    <scope>NUCLEOTIDE SEQUENCE</scope>
    <source>
        <strain evidence="2">CBS 10117</strain>
    </source>
</reference>
<keyword evidence="3" id="KW-1185">Reference proteome</keyword>
<gene>
    <name evidence="1" type="ORF">I303_00428</name>
    <name evidence="2" type="ORF">I303_100429</name>
</gene>
<dbReference type="KEGG" id="kdj:28964127"/>
<dbReference type="EMBL" id="KI894027">
    <property type="protein sequence ID" value="OBR88611.1"/>
    <property type="molecule type" value="Genomic_DNA"/>
</dbReference>
<name>A0A1A6AEX5_9TREE</name>
<proteinExistence type="predicted"/>
<reference evidence="1" key="1">
    <citation type="submission" date="2013-07" db="EMBL/GenBank/DDBJ databases">
        <title>The Genome Sequence of Cryptococcus dejecticola CBS10117.</title>
        <authorList>
            <consortium name="The Broad Institute Genome Sequencing Platform"/>
            <person name="Cuomo C."/>
            <person name="Litvintseva A."/>
            <person name="Chen Y."/>
            <person name="Heitman J."/>
            <person name="Sun S."/>
            <person name="Springer D."/>
            <person name="Dromer F."/>
            <person name="Young S.K."/>
            <person name="Zeng Q."/>
            <person name="Gargeya S."/>
            <person name="Fitzgerald M."/>
            <person name="Abouelleil A."/>
            <person name="Alvarado L."/>
            <person name="Berlin A.M."/>
            <person name="Chapman S.B."/>
            <person name="Dewar J."/>
            <person name="Goldberg J."/>
            <person name="Griggs A."/>
            <person name="Gujja S."/>
            <person name="Hansen M."/>
            <person name="Howarth C."/>
            <person name="Imamovic A."/>
            <person name="Larimer J."/>
            <person name="McCowan C."/>
            <person name="Murphy C."/>
            <person name="Pearson M."/>
            <person name="Priest M."/>
            <person name="Roberts A."/>
            <person name="Saif S."/>
            <person name="Shea T."/>
            <person name="Sykes S."/>
            <person name="Wortman J."/>
            <person name="Nusbaum C."/>
            <person name="Birren B."/>
        </authorList>
    </citation>
    <scope>NUCLEOTIDE SEQUENCE [LARGE SCALE GENOMIC DNA]</scope>
    <source>
        <strain evidence="1">CBS 10117</strain>
    </source>
</reference>
<organism evidence="1">
    <name type="scientific">Kwoniella dejecticola CBS 10117</name>
    <dbReference type="NCBI Taxonomy" id="1296121"/>
    <lineage>
        <taxon>Eukaryota</taxon>
        <taxon>Fungi</taxon>
        <taxon>Dikarya</taxon>
        <taxon>Basidiomycota</taxon>
        <taxon>Agaricomycotina</taxon>
        <taxon>Tremellomycetes</taxon>
        <taxon>Tremellales</taxon>
        <taxon>Cryptococcaceae</taxon>
        <taxon>Kwoniella</taxon>
    </lineage>
</organism>
<accession>A0A1A6AEX5</accession>